<protein>
    <submittedName>
        <fullName evidence="1">Uncharacterized protein</fullName>
    </submittedName>
</protein>
<dbReference type="AlphaFoldDB" id="A0A251T5K0"/>
<gene>
    <name evidence="1" type="ORF">HannXRQ_Chr12g0380531</name>
</gene>
<reference evidence="2" key="1">
    <citation type="journal article" date="2017" name="Nature">
        <title>The sunflower genome provides insights into oil metabolism, flowering and Asterid evolution.</title>
        <authorList>
            <person name="Badouin H."/>
            <person name="Gouzy J."/>
            <person name="Grassa C.J."/>
            <person name="Murat F."/>
            <person name="Staton S.E."/>
            <person name="Cottret L."/>
            <person name="Lelandais-Briere C."/>
            <person name="Owens G.L."/>
            <person name="Carrere S."/>
            <person name="Mayjonade B."/>
            <person name="Legrand L."/>
            <person name="Gill N."/>
            <person name="Kane N.C."/>
            <person name="Bowers J.E."/>
            <person name="Hubner S."/>
            <person name="Bellec A."/>
            <person name="Berard A."/>
            <person name="Berges H."/>
            <person name="Blanchet N."/>
            <person name="Boniface M.C."/>
            <person name="Brunel D."/>
            <person name="Catrice O."/>
            <person name="Chaidir N."/>
            <person name="Claudel C."/>
            <person name="Donnadieu C."/>
            <person name="Faraut T."/>
            <person name="Fievet G."/>
            <person name="Helmstetter N."/>
            <person name="King M."/>
            <person name="Knapp S.J."/>
            <person name="Lai Z."/>
            <person name="Le Paslier M.C."/>
            <person name="Lippi Y."/>
            <person name="Lorenzon L."/>
            <person name="Mandel J.R."/>
            <person name="Marage G."/>
            <person name="Marchand G."/>
            <person name="Marquand E."/>
            <person name="Bret-Mestries E."/>
            <person name="Morien E."/>
            <person name="Nambeesan S."/>
            <person name="Nguyen T."/>
            <person name="Pegot-Espagnet P."/>
            <person name="Pouilly N."/>
            <person name="Raftis F."/>
            <person name="Sallet E."/>
            <person name="Schiex T."/>
            <person name="Thomas J."/>
            <person name="Vandecasteele C."/>
            <person name="Vares D."/>
            <person name="Vear F."/>
            <person name="Vautrin S."/>
            <person name="Crespi M."/>
            <person name="Mangin B."/>
            <person name="Burke J.M."/>
            <person name="Salse J."/>
            <person name="Munos S."/>
            <person name="Vincourt P."/>
            <person name="Rieseberg L.H."/>
            <person name="Langlade N.B."/>
        </authorList>
    </citation>
    <scope>NUCLEOTIDE SEQUENCE [LARGE SCALE GENOMIC DNA]</scope>
    <source>
        <strain evidence="2">cv. SF193</strain>
    </source>
</reference>
<evidence type="ECO:0000313" key="1">
    <source>
        <dbReference type="EMBL" id="OTG06059.1"/>
    </source>
</evidence>
<dbReference type="Proteomes" id="UP000215914">
    <property type="component" value="Chromosome 12"/>
</dbReference>
<proteinExistence type="predicted"/>
<sequence>MSDVLSWSQSNLIPKTTIDSGKWVSNTGSLWNMCYLDVCLTSLKKESHSPNPG</sequence>
<accession>A0A251T5K0</accession>
<keyword evidence="2" id="KW-1185">Reference proteome</keyword>
<evidence type="ECO:0000313" key="2">
    <source>
        <dbReference type="Proteomes" id="UP000215914"/>
    </source>
</evidence>
<organism evidence="1 2">
    <name type="scientific">Helianthus annuus</name>
    <name type="common">Common sunflower</name>
    <dbReference type="NCBI Taxonomy" id="4232"/>
    <lineage>
        <taxon>Eukaryota</taxon>
        <taxon>Viridiplantae</taxon>
        <taxon>Streptophyta</taxon>
        <taxon>Embryophyta</taxon>
        <taxon>Tracheophyta</taxon>
        <taxon>Spermatophyta</taxon>
        <taxon>Magnoliopsida</taxon>
        <taxon>eudicotyledons</taxon>
        <taxon>Gunneridae</taxon>
        <taxon>Pentapetalae</taxon>
        <taxon>asterids</taxon>
        <taxon>campanulids</taxon>
        <taxon>Asterales</taxon>
        <taxon>Asteraceae</taxon>
        <taxon>Asteroideae</taxon>
        <taxon>Heliantheae alliance</taxon>
        <taxon>Heliantheae</taxon>
        <taxon>Helianthus</taxon>
    </lineage>
</organism>
<dbReference type="EMBL" id="CM007901">
    <property type="protein sequence ID" value="OTG06059.1"/>
    <property type="molecule type" value="Genomic_DNA"/>
</dbReference>
<dbReference type="InParanoid" id="A0A251T5K0"/>
<name>A0A251T5K0_HELAN</name>